<gene>
    <name evidence="1" type="ORF">SNOG_01398</name>
</gene>
<name>Q0V3L6_PHANO</name>
<dbReference type="RefSeq" id="XP_001792038.1">
    <property type="nucleotide sequence ID" value="XM_001791986.1"/>
</dbReference>
<dbReference type="EMBL" id="CH445326">
    <property type="protein sequence ID" value="EAT91047.1"/>
    <property type="molecule type" value="Genomic_DNA"/>
</dbReference>
<dbReference type="InParanoid" id="Q0V3L6"/>
<reference evidence="2" key="1">
    <citation type="journal article" date="2007" name="Plant Cell">
        <title>Dothideomycete-plant interactions illuminated by genome sequencing and EST analysis of the wheat pathogen Stagonospora nodorum.</title>
        <authorList>
            <person name="Hane J.K."/>
            <person name="Lowe R.G."/>
            <person name="Solomon P.S."/>
            <person name="Tan K.C."/>
            <person name="Schoch C.L."/>
            <person name="Spatafora J.W."/>
            <person name="Crous P.W."/>
            <person name="Kodira C."/>
            <person name="Birren B.W."/>
            <person name="Galagan J.E."/>
            <person name="Torriani S.F."/>
            <person name="McDonald B.A."/>
            <person name="Oliver R.P."/>
        </authorList>
    </citation>
    <scope>NUCLEOTIDE SEQUENCE [LARGE SCALE GENOMIC DNA]</scope>
    <source>
        <strain evidence="2">SN15 / ATCC MYA-4574 / FGSC 10173</strain>
    </source>
</reference>
<evidence type="ECO:0000313" key="2">
    <source>
        <dbReference type="Proteomes" id="UP000001055"/>
    </source>
</evidence>
<dbReference type="AlphaFoldDB" id="Q0V3L6"/>
<sequence length="58" mass="6616">MVEVVEFELLDAGGLTNKPLRARKRAWFVRFASAEVLYARFDQLSSLVVLSRLFSAQI</sequence>
<dbReference type="GeneID" id="5968883"/>
<organism evidence="1 2">
    <name type="scientific">Phaeosphaeria nodorum (strain SN15 / ATCC MYA-4574 / FGSC 10173)</name>
    <name type="common">Glume blotch fungus</name>
    <name type="synonym">Parastagonospora nodorum</name>
    <dbReference type="NCBI Taxonomy" id="321614"/>
    <lineage>
        <taxon>Eukaryota</taxon>
        <taxon>Fungi</taxon>
        <taxon>Dikarya</taxon>
        <taxon>Ascomycota</taxon>
        <taxon>Pezizomycotina</taxon>
        <taxon>Dothideomycetes</taxon>
        <taxon>Pleosporomycetidae</taxon>
        <taxon>Pleosporales</taxon>
        <taxon>Pleosporineae</taxon>
        <taxon>Phaeosphaeriaceae</taxon>
        <taxon>Parastagonospora</taxon>
    </lineage>
</organism>
<accession>Q0V3L6</accession>
<dbReference type="Proteomes" id="UP000001055">
    <property type="component" value="Unassembled WGS sequence"/>
</dbReference>
<protein>
    <submittedName>
        <fullName evidence="1">Uncharacterized protein</fullName>
    </submittedName>
</protein>
<evidence type="ECO:0000313" key="1">
    <source>
        <dbReference type="EMBL" id="EAT91047.1"/>
    </source>
</evidence>
<proteinExistence type="predicted"/>
<dbReference type="KEGG" id="pno:SNOG_01398"/>